<evidence type="ECO:0000313" key="3">
    <source>
        <dbReference type="EMBL" id="GAA2115746.1"/>
    </source>
</evidence>
<dbReference type="Proteomes" id="UP001500575">
    <property type="component" value="Unassembled WGS sequence"/>
</dbReference>
<name>A0ABP5JBV4_9ACTN</name>
<evidence type="ECO:0008006" key="5">
    <source>
        <dbReference type="Google" id="ProtNLM"/>
    </source>
</evidence>
<keyword evidence="2" id="KW-0812">Transmembrane</keyword>
<keyword evidence="2" id="KW-1133">Transmembrane helix</keyword>
<dbReference type="RefSeq" id="WP_344302071.1">
    <property type="nucleotide sequence ID" value="NZ_BAAAQQ010000002.1"/>
</dbReference>
<gene>
    <name evidence="3" type="ORF">GCM10009843_05420</name>
</gene>
<evidence type="ECO:0000256" key="2">
    <source>
        <dbReference type="SAM" id="Phobius"/>
    </source>
</evidence>
<feature type="region of interest" description="Disordered" evidence="1">
    <location>
        <begin position="50"/>
        <end position="121"/>
    </location>
</feature>
<dbReference type="InterPro" id="IPR008160">
    <property type="entry name" value="Collagen"/>
</dbReference>
<comment type="caution">
    <text evidence="3">The sequence shown here is derived from an EMBL/GenBank/DDBJ whole genome shotgun (WGS) entry which is preliminary data.</text>
</comment>
<accession>A0ABP5JBV4</accession>
<keyword evidence="4" id="KW-1185">Reference proteome</keyword>
<organism evidence="3 4">
    <name type="scientific">Nocardioides bigeumensis</name>
    <dbReference type="NCBI Taxonomy" id="433657"/>
    <lineage>
        <taxon>Bacteria</taxon>
        <taxon>Bacillati</taxon>
        <taxon>Actinomycetota</taxon>
        <taxon>Actinomycetes</taxon>
        <taxon>Propionibacteriales</taxon>
        <taxon>Nocardioidaceae</taxon>
        <taxon>Nocardioides</taxon>
    </lineage>
</organism>
<evidence type="ECO:0000256" key="1">
    <source>
        <dbReference type="SAM" id="MobiDB-lite"/>
    </source>
</evidence>
<proteinExistence type="predicted"/>
<keyword evidence="2" id="KW-0472">Membrane</keyword>
<dbReference type="EMBL" id="BAAAQQ010000002">
    <property type="protein sequence ID" value="GAA2115746.1"/>
    <property type="molecule type" value="Genomic_DNA"/>
</dbReference>
<reference evidence="4" key="1">
    <citation type="journal article" date="2019" name="Int. J. Syst. Evol. Microbiol.">
        <title>The Global Catalogue of Microorganisms (GCM) 10K type strain sequencing project: providing services to taxonomists for standard genome sequencing and annotation.</title>
        <authorList>
            <consortium name="The Broad Institute Genomics Platform"/>
            <consortium name="The Broad Institute Genome Sequencing Center for Infectious Disease"/>
            <person name="Wu L."/>
            <person name="Ma J."/>
        </authorList>
    </citation>
    <scope>NUCLEOTIDE SEQUENCE [LARGE SCALE GENOMIC DNA]</scope>
    <source>
        <strain evidence="4">JCM 16021</strain>
    </source>
</reference>
<evidence type="ECO:0000313" key="4">
    <source>
        <dbReference type="Proteomes" id="UP001500575"/>
    </source>
</evidence>
<feature type="transmembrane region" description="Helical" evidence="2">
    <location>
        <begin position="12"/>
        <end position="34"/>
    </location>
</feature>
<protein>
    <recommendedName>
        <fullName evidence="5">Collagen-like protein</fullName>
    </recommendedName>
</protein>
<dbReference type="Pfam" id="PF01391">
    <property type="entry name" value="Collagen"/>
    <property type="match status" value="1"/>
</dbReference>
<sequence>MGRARERLLGRLVGTVVAVGCIVGCVAGTSTAGATAPITGKQVKNESLTGKDVRNGTLTGADVTDSSLTPADFTGGTPGPQGPAGLVGPTGPQGVRGPTGPSGLDGPRGTTGQQGPPGEMGGAGVFYNVVGESIPAFTTEYWTVGCPSPYSAVGGGVSTATTSFRNITDSFPTNNGSGWRVGVENATSTAYEYFAWAICIETGRTSS</sequence>
<feature type="compositionally biased region" description="Low complexity" evidence="1">
    <location>
        <begin position="107"/>
        <end position="117"/>
    </location>
</feature>